<dbReference type="Pfam" id="PF03600">
    <property type="entry name" value="CitMHS"/>
    <property type="match status" value="1"/>
</dbReference>
<evidence type="ECO:0000256" key="3">
    <source>
        <dbReference type="ARBA" id="ARBA00022448"/>
    </source>
</evidence>
<evidence type="ECO:0000256" key="2">
    <source>
        <dbReference type="ARBA" id="ARBA00009843"/>
    </source>
</evidence>
<organism evidence="10 11">
    <name type="scientific">Acidovorax soli</name>
    <dbReference type="NCBI Taxonomy" id="592050"/>
    <lineage>
        <taxon>Bacteria</taxon>
        <taxon>Pseudomonadati</taxon>
        <taxon>Pseudomonadota</taxon>
        <taxon>Betaproteobacteria</taxon>
        <taxon>Burkholderiales</taxon>
        <taxon>Comamonadaceae</taxon>
        <taxon>Acidovorax</taxon>
    </lineage>
</organism>
<feature type="domain" description="Citrate transporter-like" evidence="9">
    <location>
        <begin position="21"/>
        <end position="352"/>
    </location>
</feature>
<dbReference type="GO" id="GO:0015105">
    <property type="term" value="F:arsenite transmembrane transporter activity"/>
    <property type="evidence" value="ECO:0007669"/>
    <property type="project" value="InterPro"/>
</dbReference>
<feature type="transmembrane region" description="Helical" evidence="8">
    <location>
        <begin position="394"/>
        <end position="416"/>
    </location>
</feature>
<feature type="transmembrane region" description="Helical" evidence="8">
    <location>
        <begin position="278"/>
        <end position="305"/>
    </location>
</feature>
<feature type="transmembrane region" description="Helical" evidence="8">
    <location>
        <begin position="98"/>
        <end position="126"/>
    </location>
</feature>
<comment type="similarity">
    <text evidence="2">Belongs to the CitM (TC 2.A.11) transporter family.</text>
</comment>
<feature type="transmembrane region" description="Helical" evidence="8">
    <location>
        <begin position="138"/>
        <end position="157"/>
    </location>
</feature>
<keyword evidence="4" id="KW-1003">Cell membrane</keyword>
<keyword evidence="6 8" id="KW-1133">Transmembrane helix</keyword>
<feature type="transmembrane region" description="Helical" evidence="8">
    <location>
        <begin position="30"/>
        <end position="48"/>
    </location>
</feature>
<comment type="caution">
    <text evidence="10">The sequence shown here is derived from an EMBL/GenBank/DDBJ whole genome shotgun (WGS) entry which is preliminary data.</text>
</comment>
<dbReference type="RefSeq" id="WP_184864400.1">
    <property type="nucleotide sequence ID" value="NZ_JACHLK010000019.1"/>
</dbReference>
<evidence type="ECO:0000256" key="4">
    <source>
        <dbReference type="ARBA" id="ARBA00022475"/>
    </source>
</evidence>
<keyword evidence="11" id="KW-1185">Reference proteome</keyword>
<evidence type="ECO:0000256" key="7">
    <source>
        <dbReference type="ARBA" id="ARBA00023136"/>
    </source>
</evidence>
<feature type="transmembrane region" description="Helical" evidence="8">
    <location>
        <begin position="7"/>
        <end position="24"/>
    </location>
</feature>
<evidence type="ECO:0000256" key="8">
    <source>
        <dbReference type="SAM" id="Phobius"/>
    </source>
</evidence>
<keyword evidence="3" id="KW-0813">Transport</keyword>
<dbReference type="Proteomes" id="UP000575083">
    <property type="component" value="Unassembled WGS sequence"/>
</dbReference>
<dbReference type="CDD" id="cd01118">
    <property type="entry name" value="ArsB_permease"/>
    <property type="match status" value="1"/>
</dbReference>
<feature type="transmembrane region" description="Helical" evidence="8">
    <location>
        <begin position="363"/>
        <end position="382"/>
    </location>
</feature>
<dbReference type="AlphaFoldDB" id="A0A7X0PK20"/>
<evidence type="ECO:0000256" key="5">
    <source>
        <dbReference type="ARBA" id="ARBA00022692"/>
    </source>
</evidence>
<evidence type="ECO:0000256" key="6">
    <source>
        <dbReference type="ARBA" id="ARBA00022989"/>
    </source>
</evidence>
<proteinExistence type="inferred from homology"/>
<sequence>MTAAAPWTWAIIGVATAAVIVRPFRLPEAVWAVAGALALLALGFISPAQAWEGVMRGHDVYLFLAGMMLLSELARREGVFDWLATLAAKQARGSGRRLFAWVYAVGTLVTVFLSNDATAVVLTPAVFAVARAVGASPLPYLFICAFIANAASFVLPISNPANLVVWGSGMPSLAHWLALFALPSLASIAATYLALRYILRSTIPETIASTVPEHPLGLGGRVAAGGLAVSVLVLVGCAWLRIPLGWPTLGAALGTLALLAFACGRAPWQALRSVSWDVLPLVAGLFIFVQALEHTGVVGLLAASLRSAAAAWPQGAGTVLGALLGVATNLVNNLPAGLLAGASLDAAAASGTVRAAALIGIDLGPNLSVTGSLATILWLSALRREGLHVGAWQFLKLGLVVMPPALLSALLVLQAAHSLHLLAP</sequence>
<feature type="transmembrane region" description="Helical" evidence="8">
    <location>
        <begin position="220"/>
        <end position="242"/>
    </location>
</feature>
<feature type="transmembrane region" description="Helical" evidence="8">
    <location>
        <begin position="248"/>
        <end position="266"/>
    </location>
</feature>
<accession>A0A7X0PK20</accession>
<dbReference type="InterPro" id="IPR000802">
    <property type="entry name" value="Arsenical_pump_ArsB"/>
</dbReference>
<keyword evidence="7 8" id="KW-0472">Membrane</keyword>
<evidence type="ECO:0000313" key="11">
    <source>
        <dbReference type="Proteomes" id="UP000575083"/>
    </source>
</evidence>
<dbReference type="EMBL" id="JACHLK010000019">
    <property type="protein sequence ID" value="MBB6563403.1"/>
    <property type="molecule type" value="Genomic_DNA"/>
</dbReference>
<dbReference type="PANTHER" id="PTHR43302">
    <property type="entry name" value="TRANSPORTER ARSB-RELATED"/>
    <property type="match status" value="1"/>
</dbReference>
<dbReference type="PANTHER" id="PTHR43302:SF5">
    <property type="entry name" value="TRANSPORTER ARSB-RELATED"/>
    <property type="match status" value="1"/>
</dbReference>
<feature type="transmembrane region" description="Helical" evidence="8">
    <location>
        <begin position="177"/>
        <end position="199"/>
    </location>
</feature>
<evidence type="ECO:0000313" key="10">
    <source>
        <dbReference type="EMBL" id="MBB6563403.1"/>
    </source>
</evidence>
<name>A0A7X0PK20_9BURK</name>
<evidence type="ECO:0000259" key="9">
    <source>
        <dbReference type="Pfam" id="PF03600"/>
    </source>
</evidence>
<keyword evidence="5 8" id="KW-0812">Transmembrane</keyword>
<protein>
    <submittedName>
        <fullName evidence="10">Arsenical pump membrane protein</fullName>
    </submittedName>
</protein>
<dbReference type="GO" id="GO:0005886">
    <property type="term" value="C:plasma membrane"/>
    <property type="evidence" value="ECO:0007669"/>
    <property type="project" value="UniProtKB-SubCell"/>
</dbReference>
<comment type="subcellular location">
    <subcellularLocation>
        <location evidence="1">Cell membrane</location>
        <topology evidence="1">Multi-pass membrane protein</topology>
    </subcellularLocation>
</comment>
<dbReference type="InterPro" id="IPR004680">
    <property type="entry name" value="Cit_transptr-like_dom"/>
</dbReference>
<dbReference type="PRINTS" id="PR00758">
    <property type="entry name" value="ARSENICPUMP"/>
</dbReference>
<reference evidence="10 11" key="1">
    <citation type="submission" date="2020-08" db="EMBL/GenBank/DDBJ databases">
        <title>Functional genomics of gut bacteria from endangered species of beetles.</title>
        <authorList>
            <person name="Carlos-Shanley C."/>
        </authorList>
    </citation>
    <scope>NUCLEOTIDE SEQUENCE [LARGE SCALE GENOMIC DNA]</scope>
    <source>
        <strain evidence="10 11">S00198</strain>
    </source>
</reference>
<gene>
    <name evidence="10" type="ORF">HNP48_006123</name>
</gene>
<evidence type="ECO:0000256" key="1">
    <source>
        <dbReference type="ARBA" id="ARBA00004651"/>
    </source>
</evidence>